<organism evidence="1 2">
    <name type="scientific">Paralysiella testudinis</name>
    <dbReference type="NCBI Taxonomy" id="2809020"/>
    <lineage>
        <taxon>Bacteria</taxon>
        <taxon>Pseudomonadati</taxon>
        <taxon>Pseudomonadota</taxon>
        <taxon>Betaproteobacteria</taxon>
        <taxon>Neisseriales</taxon>
        <taxon>Neisseriaceae</taxon>
        <taxon>Paralysiella</taxon>
    </lineage>
</organism>
<dbReference type="EMBL" id="CP069798">
    <property type="protein sequence ID" value="QRQ82471.1"/>
    <property type="molecule type" value="Genomic_DNA"/>
</dbReference>
<evidence type="ECO:0008006" key="3">
    <source>
        <dbReference type="Google" id="ProtNLM"/>
    </source>
</evidence>
<name>A0A892ZH44_9NEIS</name>
<protein>
    <recommendedName>
        <fullName evidence="3">Oxidoreductase-like domain-containing protein</fullName>
    </recommendedName>
</protein>
<dbReference type="AlphaFoldDB" id="A0A892ZH44"/>
<proteinExistence type="predicted"/>
<evidence type="ECO:0000313" key="2">
    <source>
        <dbReference type="Proteomes" id="UP000653156"/>
    </source>
</evidence>
<dbReference type="RefSeq" id="WP_230339754.1">
    <property type="nucleotide sequence ID" value="NZ_CP069798.1"/>
</dbReference>
<reference evidence="1" key="1">
    <citation type="submission" date="2021-02" db="EMBL/GenBank/DDBJ databases">
        <title>Neisseriaceae sp. 26B isolated from the cloaca of a Common Toad-headed Turtle (Mesoclemmys nasuta).</title>
        <authorList>
            <person name="Spergser J."/>
            <person name="Busse H.-J."/>
        </authorList>
    </citation>
    <scope>NUCLEOTIDE SEQUENCE</scope>
    <source>
        <strain evidence="1">26B</strain>
    </source>
</reference>
<dbReference type="KEGG" id="ptes:JQU52_03455"/>
<evidence type="ECO:0000313" key="1">
    <source>
        <dbReference type="EMBL" id="QRQ82471.1"/>
    </source>
</evidence>
<gene>
    <name evidence="1" type="ORF">JQU52_03455</name>
</gene>
<sequence>MTLLKPEDLLPEPVRPEDWECCNSECGDACIQTIYWNEKAKYDAQQKLWREQQNAAQDAAD</sequence>
<dbReference type="Proteomes" id="UP000653156">
    <property type="component" value="Chromosome"/>
</dbReference>
<keyword evidence="2" id="KW-1185">Reference proteome</keyword>
<accession>A0A892ZH44</accession>